<feature type="transmembrane region" description="Helical" evidence="7">
    <location>
        <begin position="277"/>
        <end position="296"/>
    </location>
</feature>
<organism evidence="8 9">
    <name type="scientific">Crystallibacter crystallopoietes</name>
    <dbReference type="NCBI Taxonomy" id="37928"/>
    <lineage>
        <taxon>Bacteria</taxon>
        <taxon>Bacillati</taxon>
        <taxon>Actinomycetota</taxon>
        <taxon>Actinomycetes</taxon>
        <taxon>Micrococcales</taxon>
        <taxon>Micrococcaceae</taxon>
        <taxon>Crystallibacter</taxon>
    </lineage>
</organism>
<name>A0A1H1A3G5_9MICC</name>
<dbReference type="EMBL" id="FNKH01000002">
    <property type="protein sequence ID" value="SDQ34224.1"/>
    <property type="molecule type" value="Genomic_DNA"/>
</dbReference>
<evidence type="ECO:0000313" key="8">
    <source>
        <dbReference type="EMBL" id="SDQ34224.1"/>
    </source>
</evidence>
<gene>
    <name evidence="8" type="ORF">SAMN04489742_0728</name>
</gene>
<evidence type="ECO:0000256" key="7">
    <source>
        <dbReference type="SAM" id="Phobius"/>
    </source>
</evidence>
<feature type="region of interest" description="Disordered" evidence="6">
    <location>
        <begin position="1"/>
        <end position="29"/>
    </location>
</feature>
<feature type="transmembrane region" description="Helical" evidence="7">
    <location>
        <begin position="247"/>
        <end position="265"/>
    </location>
</feature>
<protein>
    <submittedName>
        <fullName evidence="8">Membrane protein</fullName>
    </submittedName>
</protein>
<feature type="transmembrane region" description="Helical" evidence="7">
    <location>
        <begin position="206"/>
        <end position="227"/>
    </location>
</feature>
<dbReference type="RefSeq" id="WP_074699263.1">
    <property type="nucleotide sequence ID" value="NZ_CP018863.1"/>
</dbReference>
<comment type="subcellular location">
    <subcellularLocation>
        <location evidence="1">Cell membrane</location>
        <topology evidence="1">Multi-pass membrane protein</topology>
    </subcellularLocation>
</comment>
<evidence type="ECO:0000256" key="2">
    <source>
        <dbReference type="ARBA" id="ARBA00022475"/>
    </source>
</evidence>
<dbReference type="AlphaFoldDB" id="A0A1H1A3G5"/>
<evidence type="ECO:0000256" key="1">
    <source>
        <dbReference type="ARBA" id="ARBA00004651"/>
    </source>
</evidence>
<dbReference type="KEGG" id="acry:AC20117_13680"/>
<dbReference type="InterPro" id="IPR017039">
    <property type="entry name" value="Virul_fac_BrkB"/>
</dbReference>
<dbReference type="PANTHER" id="PTHR30213:SF1">
    <property type="entry name" value="INNER MEMBRANE PROTEIN YHJD"/>
    <property type="match status" value="1"/>
</dbReference>
<evidence type="ECO:0000256" key="5">
    <source>
        <dbReference type="ARBA" id="ARBA00023136"/>
    </source>
</evidence>
<feature type="transmembrane region" description="Helical" evidence="7">
    <location>
        <begin position="155"/>
        <end position="176"/>
    </location>
</feature>
<dbReference type="GO" id="GO:0005886">
    <property type="term" value="C:plasma membrane"/>
    <property type="evidence" value="ECO:0007669"/>
    <property type="project" value="UniProtKB-SubCell"/>
</dbReference>
<evidence type="ECO:0000256" key="4">
    <source>
        <dbReference type="ARBA" id="ARBA00022989"/>
    </source>
</evidence>
<keyword evidence="2" id="KW-1003">Cell membrane</keyword>
<dbReference type="Pfam" id="PF03631">
    <property type="entry name" value="Virul_fac_BrkB"/>
    <property type="match status" value="1"/>
</dbReference>
<feature type="transmembrane region" description="Helical" evidence="7">
    <location>
        <begin position="92"/>
        <end position="114"/>
    </location>
</feature>
<dbReference type="OrthoDB" id="3229302at2"/>
<evidence type="ECO:0000256" key="6">
    <source>
        <dbReference type="SAM" id="MobiDB-lite"/>
    </source>
</evidence>
<accession>A0A1H1A3G5</accession>
<proteinExistence type="predicted"/>
<evidence type="ECO:0000313" key="9">
    <source>
        <dbReference type="Proteomes" id="UP000181917"/>
    </source>
</evidence>
<dbReference type="Proteomes" id="UP000181917">
    <property type="component" value="Unassembled WGS sequence"/>
</dbReference>
<keyword evidence="5 7" id="KW-0472">Membrane</keyword>
<keyword evidence="9" id="KW-1185">Reference proteome</keyword>
<sequence>MGQKSAQRAARKATGSGGSKTETPHPLERQKLKVAELEKRRAFVRARRQGSTAKTLLAAMQYLLAKAHARRAMRVWMLYSMRHGPLMAAGSAYNMFFSVAAMLVAGFSIFGLIASGNRDLQLAVVEVVNDSTPGLINTGDGGLAKPEQLFSQSGAFGITLIISTAAMILTSLGWIAGLREGMRGVFGLPPLQGNPLLIKLKDVGTLLLLGVALMLTSAVAGIANTALDLIINLLHFDGGAVVPLTKITAVLVMLLLDMVAAVVLFRIASGVRMPRSIMFQAALIAGIGSTVLRYFASDLLGTVGNNPLLAPFAVILGLFVWFYFLSQVYLIATAWGAIGKADLHAREQAGGRTHGFLSLRRRAHLKQDENLEHALGGASVP</sequence>
<reference evidence="8 9" key="1">
    <citation type="submission" date="2016-10" db="EMBL/GenBank/DDBJ databases">
        <authorList>
            <person name="de Groot N.N."/>
        </authorList>
    </citation>
    <scope>NUCLEOTIDE SEQUENCE [LARGE SCALE GENOMIC DNA]</scope>
    <source>
        <strain evidence="8 9">DSM 20117</strain>
    </source>
</reference>
<keyword evidence="3 7" id="KW-0812">Transmembrane</keyword>
<feature type="transmembrane region" description="Helical" evidence="7">
    <location>
        <begin position="308"/>
        <end position="332"/>
    </location>
</feature>
<dbReference type="STRING" id="37928.SAMN04489742_0728"/>
<dbReference type="PANTHER" id="PTHR30213">
    <property type="entry name" value="INNER MEMBRANE PROTEIN YHJD"/>
    <property type="match status" value="1"/>
</dbReference>
<evidence type="ECO:0000256" key="3">
    <source>
        <dbReference type="ARBA" id="ARBA00022692"/>
    </source>
</evidence>
<keyword evidence="4 7" id="KW-1133">Transmembrane helix</keyword>